<evidence type="ECO:0000256" key="6">
    <source>
        <dbReference type="PIRNR" id="PIRNR036525"/>
    </source>
</evidence>
<comment type="pathway">
    <text evidence="1">Cofactor biosynthesis; adenosylcobalamin biosynthesis.</text>
</comment>
<keyword evidence="9" id="KW-1185">Reference proteome</keyword>
<dbReference type="InterPro" id="IPR012797">
    <property type="entry name" value="CobF"/>
</dbReference>
<dbReference type="GO" id="GO:0009236">
    <property type="term" value="P:cobalamin biosynthetic process"/>
    <property type="evidence" value="ECO:0007669"/>
    <property type="project" value="UniProtKB-KW"/>
</dbReference>
<evidence type="ECO:0000256" key="3">
    <source>
        <dbReference type="ARBA" id="ARBA00022603"/>
    </source>
</evidence>
<reference evidence="8" key="1">
    <citation type="submission" date="2020-10" db="EMBL/GenBank/DDBJ databases">
        <title>Genome sequence of the unusual species of purple photosynthetic bacteria, Phaeovibrio sulfidiphilus DSM 23193, type strain.</title>
        <authorList>
            <person name="Kyndt J.A."/>
            <person name="Meyer T.E."/>
        </authorList>
    </citation>
    <scope>NUCLEOTIDE SEQUENCE</scope>
    <source>
        <strain evidence="8">DSM 23193</strain>
    </source>
</reference>
<evidence type="ECO:0000256" key="4">
    <source>
        <dbReference type="ARBA" id="ARBA00022679"/>
    </source>
</evidence>
<evidence type="ECO:0000313" key="8">
    <source>
        <dbReference type="EMBL" id="MBE1236536.1"/>
    </source>
</evidence>
<dbReference type="GO" id="GO:0043819">
    <property type="term" value="F:precorrin-6A synthase (deacetylating) activity"/>
    <property type="evidence" value="ECO:0007669"/>
    <property type="project" value="UniProtKB-EC"/>
</dbReference>
<gene>
    <name evidence="8" type="ORF">IHV25_02570</name>
</gene>
<dbReference type="EC" id="2.1.1.152" evidence="6"/>
<dbReference type="EMBL" id="JACZHT010000001">
    <property type="protein sequence ID" value="MBE1236536.1"/>
    <property type="molecule type" value="Genomic_DNA"/>
</dbReference>
<dbReference type="InterPro" id="IPR035996">
    <property type="entry name" value="4pyrrol_Methylase_sf"/>
</dbReference>
<dbReference type="Proteomes" id="UP000631034">
    <property type="component" value="Unassembled WGS sequence"/>
</dbReference>
<protein>
    <recommendedName>
        <fullName evidence="6">Precorrin-6A synthase [deacetylating]</fullName>
        <ecNumber evidence="6">2.1.1.152</ecNumber>
    </recommendedName>
</protein>
<dbReference type="PANTHER" id="PTHR43467:SF1">
    <property type="entry name" value="PRECORRIN-6A SYNTHASE [DEACETYLATING]"/>
    <property type="match status" value="1"/>
</dbReference>
<dbReference type="CDD" id="cd11643">
    <property type="entry name" value="Precorrin-6A-synthase"/>
    <property type="match status" value="1"/>
</dbReference>
<evidence type="ECO:0000313" key="9">
    <source>
        <dbReference type="Proteomes" id="UP000631034"/>
    </source>
</evidence>
<keyword evidence="3 6" id="KW-0489">Methyltransferase</keyword>
<dbReference type="SUPFAM" id="SSF53790">
    <property type="entry name" value="Tetrapyrrole methylase"/>
    <property type="match status" value="1"/>
</dbReference>
<evidence type="ECO:0000259" key="7">
    <source>
        <dbReference type="Pfam" id="PF00590"/>
    </source>
</evidence>
<evidence type="ECO:0000256" key="2">
    <source>
        <dbReference type="ARBA" id="ARBA00022573"/>
    </source>
</evidence>
<keyword evidence="5 6" id="KW-0949">S-adenosyl-L-methionine</keyword>
<evidence type="ECO:0000256" key="1">
    <source>
        <dbReference type="ARBA" id="ARBA00004953"/>
    </source>
</evidence>
<dbReference type="Gene3D" id="3.30.950.10">
    <property type="entry name" value="Methyltransferase, Cobalt-precorrin-4 Transmethylase, Domain 2"/>
    <property type="match status" value="1"/>
</dbReference>
<proteinExistence type="predicted"/>
<dbReference type="Gene3D" id="3.40.1010.10">
    <property type="entry name" value="Cobalt-precorrin-4 Transmethylase, Domain 1"/>
    <property type="match status" value="1"/>
</dbReference>
<dbReference type="PIRSF" id="PIRSF036525">
    <property type="entry name" value="CobF"/>
    <property type="match status" value="1"/>
</dbReference>
<keyword evidence="4 6" id="KW-0808">Transferase</keyword>
<comment type="catalytic activity">
    <reaction evidence="6">
        <text>precorrin-5 + S-adenosyl-L-methionine + H2O = precorrin-6A + acetate + S-adenosyl-L-homocysteine + 2 H(+)</text>
        <dbReference type="Rhea" id="RHEA:18261"/>
        <dbReference type="ChEBI" id="CHEBI:15377"/>
        <dbReference type="ChEBI" id="CHEBI:15378"/>
        <dbReference type="ChEBI" id="CHEBI:30089"/>
        <dbReference type="ChEBI" id="CHEBI:57856"/>
        <dbReference type="ChEBI" id="CHEBI:59789"/>
        <dbReference type="ChEBI" id="CHEBI:77871"/>
        <dbReference type="ChEBI" id="CHEBI:77872"/>
        <dbReference type="EC" id="2.1.1.152"/>
    </reaction>
</comment>
<dbReference type="NCBIfam" id="TIGR02434">
    <property type="entry name" value="CobF"/>
    <property type="match status" value="1"/>
</dbReference>
<dbReference type="InterPro" id="IPR000878">
    <property type="entry name" value="4pyrrol_Mease"/>
</dbReference>
<comment type="caution">
    <text evidence="8">The sequence shown here is derived from an EMBL/GenBank/DDBJ whole genome shotgun (WGS) entry which is preliminary data.</text>
</comment>
<dbReference type="Pfam" id="PF00590">
    <property type="entry name" value="TP_methylase"/>
    <property type="match status" value="1"/>
</dbReference>
<dbReference type="InterPro" id="IPR014776">
    <property type="entry name" value="4pyrrole_Mease_sub2"/>
</dbReference>
<dbReference type="InterPro" id="IPR014777">
    <property type="entry name" value="4pyrrole_Mease_sub1"/>
</dbReference>
<feature type="domain" description="Tetrapyrrole methylase" evidence="7">
    <location>
        <begin position="3"/>
        <end position="226"/>
    </location>
</feature>
<organism evidence="8 9">
    <name type="scientific">Phaeovibrio sulfidiphilus</name>
    <dbReference type="NCBI Taxonomy" id="1220600"/>
    <lineage>
        <taxon>Bacteria</taxon>
        <taxon>Pseudomonadati</taxon>
        <taxon>Pseudomonadota</taxon>
        <taxon>Alphaproteobacteria</taxon>
        <taxon>Rhodospirillales</taxon>
        <taxon>Rhodospirillaceae</taxon>
        <taxon>Phaeovibrio</taxon>
    </lineage>
</organism>
<accession>A0A8J6YNE8</accession>
<comment type="function">
    <text evidence="6">Catalyzes the methylation of C-1 in precorrin-5 and the subsequent extrusion of acetic acid from the resulting intermediate to form cobalt-precorrin-6A.</text>
</comment>
<keyword evidence="2" id="KW-0169">Cobalamin biosynthesis</keyword>
<dbReference type="AlphaFoldDB" id="A0A8J6YNE8"/>
<dbReference type="PANTHER" id="PTHR43467">
    <property type="entry name" value="COBALT-PRECORRIN-2 C(20)-METHYLTRANSFERASE"/>
    <property type="match status" value="1"/>
</dbReference>
<name>A0A8J6YNE8_9PROT</name>
<dbReference type="RefSeq" id="WP_192533390.1">
    <property type="nucleotide sequence ID" value="NZ_JACZHT010000001.1"/>
</dbReference>
<sequence length="262" mass="28762">MKTIHLIGIGAGNPEHLTLEAVRVLNTVDVFFLLEKDGVGKDALLDVRRSILEKHATAKPWRVVTSSTPARDREAANYEAAVKDWRDKRSEGIHAMIANEMADGEIGAFLVWGDPNLYDGMIDSLLQIQAEDPNLGMDFTVIPGITCIQALTAAHRIPLNRIGESITITTGRLLEDMDPAEVTNAVVMLDAKRTYRGFAETGHTIYWGAYLGTSNQILARGPVGDVSAQIDQALDNGRQRNGWIMDTYILRSNAEPGDKKGH</sequence>
<evidence type="ECO:0000256" key="5">
    <source>
        <dbReference type="ARBA" id="ARBA00022691"/>
    </source>
</evidence>
<dbReference type="GO" id="GO:0032259">
    <property type="term" value="P:methylation"/>
    <property type="evidence" value="ECO:0007669"/>
    <property type="project" value="UniProtKB-KW"/>
</dbReference>